<comment type="caution">
    <text evidence="2">The sequence shown here is derived from an EMBL/GenBank/DDBJ whole genome shotgun (WGS) entry which is preliminary data.</text>
</comment>
<sequence length="118" mass="13593">MVRILNPSRQNQKIEFGKESDEPEYDQNDNPIPAIAILWTTLAIPYSLNTTQIIQAQGLNLADQRMYAVRHRLDSFWNQITRAKINGELYEVIHINPDEKNSPTSYDLVTVKKVTEHG</sequence>
<proteinExistence type="predicted"/>
<accession>A0A256LCE6</accession>
<dbReference type="AlphaFoldDB" id="A0A256LCE6"/>
<dbReference type="Pfam" id="PF05521">
    <property type="entry name" value="Phage_HCP"/>
    <property type="match status" value="1"/>
</dbReference>
<evidence type="ECO:0000313" key="4">
    <source>
        <dbReference type="Proteomes" id="UP000216316"/>
    </source>
</evidence>
<gene>
    <name evidence="1" type="ORF">CBF53_08475</name>
    <name evidence="2" type="ORF">CBF70_07910</name>
</gene>
<name>A0A256LCE6_9LACO</name>
<evidence type="ECO:0000313" key="2">
    <source>
        <dbReference type="EMBL" id="OYR91081.1"/>
    </source>
</evidence>
<reference evidence="2 3" key="1">
    <citation type="submission" date="2017-04" db="EMBL/GenBank/DDBJ databases">
        <authorList>
            <person name="Afonso C.L."/>
            <person name="Miller P.J."/>
            <person name="Scott M.A."/>
            <person name="Spackman E."/>
            <person name="Goraichik I."/>
            <person name="Dimitrov K.M."/>
            <person name="Suarez D.L."/>
            <person name="Swayne D.E."/>
        </authorList>
    </citation>
    <scope>NUCLEOTIDE SEQUENCE [LARGE SCALE GENOMIC DNA]</scope>
    <source>
        <strain evidence="2 3">609q</strain>
    </source>
</reference>
<keyword evidence="4" id="KW-1185">Reference proteome</keyword>
<protein>
    <submittedName>
        <fullName evidence="2">Head-tail adaptor protein</fullName>
    </submittedName>
</protein>
<dbReference type="NCBIfam" id="TIGR01563">
    <property type="entry name" value="gp16_SPP1"/>
    <property type="match status" value="1"/>
</dbReference>
<dbReference type="EMBL" id="NGNV01000044">
    <property type="protein sequence ID" value="OYR87463.1"/>
    <property type="molecule type" value="Genomic_DNA"/>
</dbReference>
<dbReference type="EMBL" id="NGNX01000033">
    <property type="protein sequence ID" value="OYR91081.1"/>
    <property type="molecule type" value="Genomic_DNA"/>
</dbReference>
<organism evidence="2 3">
    <name type="scientific">Lactobacillus taiwanensis</name>
    <dbReference type="NCBI Taxonomy" id="508451"/>
    <lineage>
        <taxon>Bacteria</taxon>
        <taxon>Bacillati</taxon>
        <taxon>Bacillota</taxon>
        <taxon>Bacilli</taxon>
        <taxon>Lactobacillales</taxon>
        <taxon>Lactobacillaceae</taxon>
        <taxon>Lactobacillus</taxon>
    </lineage>
</organism>
<dbReference type="Proteomes" id="UP000215828">
    <property type="component" value="Unassembled WGS sequence"/>
</dbReference>
<dbReference type="RefSeq" id="WP_094496127.1">
    <property type="nucleotide sequence ID" value="NZ_NGNV01000044.1"/>
</dbReference>
<evidence type="ECO:0000313" key="3">
    <source>
        <dbReference type="Proteomes" id="UP000215828"/>
    </source>
</evidence>
<reference evidence="3 4" key="3">
    <citation type="submission" date="2017-09" db="EMBL/GenBank/DDBJ databases">
        <title>Tripartite evolution among Lactobacillus johnsonii, Lactobacillus taiwanensis, Lactobacillus reuteri and their rodent host.</title>
        <authorList>
            <person name="Wang T."/>
            <person name="Knowles S."/>
            <person name="Cheng C."/>
        </authorList>
    </citation>
    <scope>NUCLEOTIDE SEQUENCE [LARGE SCALE GENOMIC DNA]</scope>
    <source>
        <strain evidence="2 3">609q</strain>
        <strain evidence="1 4">609u</strain>
    </source>
</reference>
<dbReference type="InterPro" id="IPR008767">
    <property type="entry name" value="Phage_SPP1_head-tail_adaptor"/>
</dbReference>
<dbReference type="Proteomes" id="UP000216316">
    <property type="component" value="Unassembled WGS sequence"/>
</dbReference>
<reference evidence="1 4" key="2">
    <citation type="submission" date="2017-05" db="EMBL/GenBank/DDBJ databases">
        <authorList>
            <person name="Lin X.B."/>
            <person name="Stothard P."/>
            <person name="Tasseva G."/>
            <person name="Walter J."/>
        </authorList>
    </citation>
    <scope>NUCLEOTIDE SEQUENCE [LARGE SCALE GENOMIC DNA]</scope>
    <source>
        <strain evidence="1 4">609u</strain>
    </source>
</reference>
<evidence type="ECO:0000313" key="1">
    <source>
        <dbReference type="EMBL" id="OYR87463.1"/>
    </source>
</evidence>